<sequence length="149" mass="15736">MSSSADRAGTWTGENAFRLLADDAPHPAPATAVVQVSGAMTTVAYTWEHPDDGPQAGLLALGPADGTPDAGPVVALWGDSWHQAPEARVLTGRVHEDGTVVVAYDYAEGRWRWEVALASDADALALRMDNVPLADGERHTAMTATFTRA</sequence>
<protein>
    <recommendedName>
        <fullName evidence="3">DUF1579 domain-containing protein</fullName>
    </recommendedName>
</protein>
<organism evidence="1 2">
    <name type="scientific">Kineococcus endophyticus</name>
    <dbReference type="NCBI Taxonomy" id="1181883"/>
    <lineage>
        <taxon>Bacteria</taxon>
        <taxon>Bacillati</taxon>
        <taxon>Actinomycetota</taxon>
        <taxon>Actinomycetes</taxon>
        <taxon>Kineosporiales</taxon>
        <taxon>Kineosporiaceae</taxon>
        <taxon>Kineococcus</taxon>
    </lineage>
</organism>
<name>A0ABV3P586_9ACTN</name>
<dbReference type="Proteomes" id="UP001555826">
    <property type="component" value="Unassembled WGS sequence"/>
</dbReference>
<gene>
    <name evidence="1" type="ORF">AB1207_08510</name>
</gene>
<comment type="caution">
    <text evidence="1">The sequence shown here is derived from an EMBL/GenBank/DDBJ whole genome shotgun (WGS) entry which is preliminary data.</text>
</comment>
<reference evidence="1 2" key="1">
    <citation type="submission" date="2024-07" db="EMBL/GenBank/DDBJ databases">
        <authorList>
            <person name="Thanompreechachai J."/>
            <person name="Duangmal K."/>
        </authorList>
    </citation>
    <scope>NUCLEOTIDE SEQUENCE [LARGE SCALE GENOMIC DNA]</scope>
    <source>
        <strain evidence="1 2">KCTC 19886</strain>
    </source>
</reference>
<proteinExistence type="predicted"/>
<evidence type="ECO:0000313" key="1">
    <source>
        <dbReference type="EMBL" id="MEW9264786.1"/>
    </source>
</evidence>
<accession>A0ABV3P586</accession>
<dbReference type="EMBL" id="JBFNQN010000005">
    <property type="protein sequence ID" value="MEW9264786.1"/>
    <property type="molecule type" value="Genomic_DNA"/>
</dbReference>
<keyword evidence="2" id="KW-1185">Reference proteome</keyword>
<dbReference type="RefSeq" id="WP_367637597.1">
    <property type="nucleotide sequence ID" value="NZ_JBFNQN010000005.1"/>
</dbReference>
<evidence type="ECO:0008006" key="3">
    <source>
        <dbReference type="Google" id="ProtNLM"/>
    </source>
</evidence>
<evidence type="ECO:0000313" key="2">
    <source>
        <dbReference type="Proteomes" id="UP001555826"/>
    </source>
</evidence>